<evidence type="ECO:0000256" key="13">
    <source>
        <dbReference type="ARBA" id="ARBA00023212"/>
    </source>
</evidence>
<accession>A0A8H3IN44</accession>
<dbReference type="GO" id="GO:0000278">
    <property type="term" value="P:mitotic cell cycle"/>
    <property type="evidence" value="ECO:0007669"/>
    <property type="project" value="InterPro"/>
</dbReference>
<dbReference type="InterPro" id="IPR013960">
    <property type="entry name" value="DASH_Duo1"/>
</dbReference>
<dbReference type="PANTHER" id="PTHR28216">
    <property type="entry name" value="DASH COMPLEX SUBUNIT DUO1"/>
    <property type="match status" value="1"/>
</dbReference>
<keyword evidence="5" id="KW-0158">Chromosome</keyword>
<evidence type="ECO:0000313" key="20">
    <source>
        <dbReference type="EMBL" id="CAF9919764.1"/>
    </source>
</evidence>
<dbReference type="EMBL" id="CAJPDS010000024">
    <property type="protein sequence ID" value="CAF9919764.1"/>
    <property type="molecule type" value="Genomic_DNA"/>
</dbReference>
<comment type="similarity">
    <text evidence="4">Belongs to the DASH complex DUO1 family.</text>
</comment>
<evidence type="ECO:0000256" key="8">
    <source>
        <dbReference type="ARBA" id="ARBA00022701"/>
    </source>
</evidence>
<evidence type="ECO:0000313" key="21">
    <source>
        <dbReference type="Proteomes" id="UP000664521"/>
    </source>
</evidence>
<keyword evidence="8" id="KW-0493">Microtubule</keyword>
<keyword evidence="14" id="KW-0539">Nucleus</keyword>
<evidence type="ECO:0000256" key="6">
    <source>
        <dbReference type="ARBA" id="ARBA00022490"/>
    </source>
</evidence>
<protein>
    <recommendedName>
        <fullName evidence="17">DASH complex subunit DUO1</fullName>
    </recommendedName>
    <alternativeName>
        <fullName evidence="18">Outer kinetochore protein DUO1</fullName>
    </alternativeName>
</protein>
<evidence type="ECO:0000256" key="18">
    <source>
        <dbReference type="ARBA" id="ARBA00044358"/>
    </source>
</evidence>
<feature type="region of interest" description="Disordered" evidence="19">
    <location>
        <begin position="1"/>
        <end position="69"/>
    </location>
</feature>
<feature type="compositionally biased region" description="Polar residues" evidence="19">
    <location>
        <begin position="54"/>
        <end position="63"/>
    </location>
</feature>
<dbReference type="GO" id="GO:0072686">
    <property type="term" value="C:mitotic spindle"/>
    <property type="evidence" value="ECO:0007669"/>
    <property type="project" value="InterPro"/>
</dbReference>
<dbReference type="AlphaFoldDB" id="A0A8H3IN44"/>
<keyword evidence="21" id="KW-1185">Reference proteome</keyword>
<gene>
    <name evidence="20" type="ORF">HETSPECPRED_004111</name>
</gene>
<evidence type="ECO:0000256" key="5">
    <source>
        <dbReference type="ARBA" id="ARBA00022454"/>
    </source>
</evidence>
<sequence>MASNGVSSQMNDLHLSDSDTEDLFASPSRLDQKKAHRSKTSLSETLEPPPSSSRPNATPGQSKYDTEEAREAALRKELAGVRNINQVVEGVIESLEKAKGNMDSLSGTVSNACTLLQTWTRILSQTEHNQRLILNPSWQGATQDMADLENETLLKQQEKERRDIEEAQRREASARKAEEDERRRSEAATVRGARGTRGRARGSSRGASTDYVGVGGQGGVRGTARGGALPGRSTSGIGRGIGGRRRAT</sequence>
<proteinExistence type="inferred from homology"/>
<organism evidence="20 21">
    <name type="scientific">Heterodermia speciosa</name>
    <dbReference type="NCBI Taxonomy" id="116794"/>
    <lineage>
        <taxon>Eukaryota</taxon>
        <taxon>Fungi</taxon>
        <taxon>Dikarya</taxon>
        <taxon>Ascomycota</taxon>
        <taxon>Pezizomycotina</taxon>
        <taxon>Lecanoromycetes</taxon>
        <taxon>OSLEUM clade</taxon>
        <taxon>Lecanoromycetidae</taxon>
        <taxon>Caliciales</taxon>
        <taxon>Physciaceae</taxon>
        <taxon>Heterodermia</taxon>
    </lineage>
</organism>
<keyword evidence="9" id="KW-0498">Mitosis</keyword>
<keyword evidence="15" id="KW-0131">Cell cycle</keyword>
<dbReference type="GO" id="GO:0007059">
    <property type="term" value="P:chromosome segregation"/>
    <property type="evidence" value="ECO:0007669"/>
    <property type="project" value="UniProtKB-KW"/>
</dbReference>
<keyword evidence="6" id="KW-0963">Cytoplasm</keyword>
<feature type="region of interest" description="Disordered" evidence="19">
    <location>
        <begin position="154"/>
        <end position="248"/>
    </location>
</feature>
<keyword evidence="11" id="KW-0995">Kinetochore</keyword>
<dbReference type="GO" id="GO:0051301">
    <property type="term" value="P:cell division"/>
    <property type="evidence" value="ECO:0007669"/>
    <property type="project" value="UniProtKB-KW"/>
</dbReference>
<dbReference type="Proteomes" id="UP000664521">
    <property type="component" value="Unassembled WGS sequence"/>
</dbReference>
<evidence type="ECO:0000256" key="2">
    <source>
        <dbReference type="ARBA" id="ARBA00004186"/>
    </source>
</evidence>
<name>A0A8H3IN44_9LECA</name>
<evidence type="ECO:0000256" key="1">
    <source>
        <dbReference type="ARBA" id="ARBA00004123"/>
    </source>
</evidence>
<feature type="compositionally biased region" description="Gly residues" evidence="19">
    <location>
        <begin position="213"/>
        <end position="229"/>
    </location>
</feature>
<evidence type="ECO:0000256" key="4">
    <source>
        <dbReference type="ARBA" id="ARBA00005366"/>
    </source>
</evidence>
<evidence type="ECO:0000256" key="12">
    <source>
        <dbReference type="ARBA" id="ARBA00023054"/>
    </source>
</evidence>
<dbReference type="GO" id="GO:0005874">
    <property type="term" value="C:microtubule"/>
    <property type="evidence" value="ECO:0007669"/>
    <property type="project" value="UniProtKB-KW"/>
</dbReference>
<reference evidence="20" key="1">
    <citation type="submission" date="2021-03" db="EMBL/GenBank/DDBJ databases">
        <authorList>
            <person name="Tagirdzhanova G."/>
        </authorList>
    </citation>
    <scope>NUCLEOTIDE SEQUENCE</scope>
</reference>
<keyword evidence="13" id="KW-0206">Cytoskeleton</keyword>
<evidence type="ECO:0000256" key="17">
    <source>
        <dbReference type="ARBA" id="ARBA00044152"/>
    </source>
</evidence>
<comment type="caution">
    <text evidence="20">The sequence shown here is derived from an EMBL/GenBank/DDBJ whole genome shotgun (WGS) entry which is preliminary data.</text>
</comment>
<evidence type="ECO:0000256" key="7">
    <source>
        <dbReference type="ARBA" id="ARBA00022618"/>
    </source>
</evidence>
<feature type="compositionally biased region" description="Polar residues" evidence="19">
    <location>
        <begin position="1"/>
        <end position="11"/>
    </location>
</feature>
<evidence type="ECO:0000256" key="11">
    <source>
        <dbReference type="ARBA" id="ARBA00022838"/>
    </source>
</evidence>
<comment type="subcellular location">
    <subcellularLocation>
        <location evidence="3">Chromosome</location>
        <location evidence="3">Centromere</location>
        <location evidence="3">Kinetochore</location>
    </subcellularLocation>
    <subcellularLocation>
        <location evidence="2">Cytoplasm</location>
        <location evidence="2">Cytoskeleton</location>
        <location evidence="2">Spindle</location>
    </subcellularLocation>
    <subcellularLocation>
        <location evidence="1">Nucleus</location>
    </subcellularLocation>
</comment>
<evidence type="ECO:0000256" key="19">
    <source>
        <dbReference type="SAM" id="MobiDB-lite"/>
    </source>
</evidence>
<keyword evidence="12" id="KW-0175">Coiled coil</keyword>
<dbReference type="PANTHER" id="PTHR28216:SF1">
    <property type="entry name" value="DASH COMPLEX SUBUNIT DUO1"/>
    <property type="match status" value="1"/>
</dbReference>
<evidence type="ECO:0000256" key="14">
    <source>
        <dbReference type="ARBA" id="ARBA00023242"/>
    </source>
</evidence>
<dbReference type="Pfam" id="PF08651">
    <property type="entry name" value="DASH_Duo1"/>
    <property type="match status" value="1"/>
</dbReference>
<dbReference type="GO" id="GO:0042729">
    <property type="term" value="C:DASH complex"/>
    <property type="evidence" value="ECO:0007669"/>
    <property type="project" value="InterPro"/>
</dbReference>
<keyword evidence="7" id="KW-0132">Cell division</keyword>
<evidence type="ECO:0000256" key="10">
    <source>
        <dbReference type="ARBA" id="ARBA00022829"/>
    </source>
</evidence>
<evidence type="ECO:0000256" key="16">
    <source>
        <dbReference type="ARBA" id="ARBA00023328"/>
    </source>
</evidence>
<evidence type="ECO:0000256" key="9">
    <source>
        <dbReference type="ARBA" id="ARBA00022776"/>
    </source>
</evidence>
<evidence type="ECO:0000256" key="15">
    <source>
        <dbReference type="ARBA" id="ARBA00023306"/>
    </source>
</evidence>
<keyword evidence="16" id="KW-0137">Centromere</keyword>
<evidence type="ECO:0000256" key="3">
    <source>
        <dbReference type="ARBA" id="ARBA00004629"/>
    </source>
</evidence>
<feature type="compositionally biased region" description="Basic and acidic residues" evidence="19">
    <location>
        <begin position="156"/>
        <end position="186"/>
    </location>
</feature>
<dbReference type="OrthoDB" id="5599235at2759"/>
<keyword evidence="10" id="KW-0159">Chromosome partition</keyword>